<evidence type="ECO:0000259" key="2">
    <source>
        <dbReference type="Pfam" id="PF01764"/>
    </source>
</evidence>
<feature type="domain" description="Fungal lipase-type" evidence="2">
    <location>
        <begin position="234"/>
        <end position="327"/>
    </location>
</feature>
<gene>
    <name evidence="3" type="ORF">IAR55_002291</name>
</gene>
<dbReference type="SUPFAM" id="SSF53474">
    <property type="entry name" value="alpha/beta-Hydrolases"/>
    <property type="match status" value="1"/>
</dbReference>
<evidence type="ECO:0000256" key="1">
    <source>
        <dbReference type="SAM" id="SignalP"/>
    </source>
</evidence>
<dbReference type="AlphaFoldDB" id="A0AAW0Z1K3"/>
<proteinExistence type="predicted"/>
<name>A0AAW0Z1K3_9TREE</name>
<dbReference type="GeneID" id="92179550"/>
<comment type="caution">
    <text evidence="3">The sequence shown here is derived from an EMBL/GenBank/DDBJ whole genome shotgun (WGS) entry which is preliminary data.</text>
</comment>
<protein>
    <recommendedName>
        <fullName evidence="2">Fungal lipase-type domain-containing protein</fullName>
    </recommendedName>
</protein>
<dbReference type="Gene3D" id="3.40.50.1820">
    <property type="entry name" value="alpha/beta hydrolase"/>
    <property type="match status" value="1"/>
</dbReference>
<dbReference type="RefSeq" id="XP_066804096.1">
    <property type="nucleotide sequence ID" value="XM_066945407.1"/>
</dbReference>
<dbReference type="EMBL" id="JBCAWK010000004">
    <property type="protein sequence ID" value="KAK8861471.1"/>
    <property type="molecule type" value="Genomic_DNA"/>
</dbReference>
<dbReference type="InterPro" id="IPR029058">
    <property type="entry name" value="AB_hydrolase_fold"/>
</dbReference>
<dbReference type="Proteomes" id="UP001388673">
    <property type="component" value="Unassembled WGS sequence"/>
</dbReference>
<feature type="signal peptide" evidence="1">
    <location>
        <begin position="1"/>
        <end position="18"/>
    </location>
</feature>
<dbReference type="GO" id="GO:0006629">
    <property type="term" value="P:lipid metabolic process"/>
    <property type="evidence" value="ECO:0007669"/>
    <property type="project" value="InterPro"/>
</dbReference>
<accession>A0AAW0Z1K3</accession>
<reference evidence="3 4" key="1">
    <citation type="journal article" date="2024" name="bioRxiv">
        <title>Comparative genomics of Cryptococcus and Kwoniella reveals pathogenesis evolution and contrasting karyotype dynamics via intercentromeric recombination or chromosome fusion.</title>
        <authorList>
            <person name="Coelho M.A."/>
            <person name="David-Palma M."/>
            <person name="Shea T."/>
            <person name="Bowers K."/>
            <person name="McGinley-Smith S."/>
            <person name="Mohammad A.W."/>
            <person name="Gnirke A."/>
            <person name="Yurkov A.M."/>
            <person name="Nowrousian M."/>
            <person name="Sun S."/>
            <person name="Cuomo C.A."/>
            <person name="Heitman J."/>
        </authorList>
    </citation>
    <scope>NUCLEOTIDE SEQUENCE [LARGE SCALE GENOMIC DNA]</scope>
    <source>
        <strain evidence="3 4">CBS 13917</strain>
    </source>
</reference>
<evidence type="ECO:0000313" key="4">
    <source>
        <dbReference type="Proteomes" id="UP001388673"/>
    </source>
</evidence>
<dbReference type="KEGG" id="kne:92179550"/>
<keyword evidence="1" id="KW-0732">Signal</keyword>
<organism evidence="3 4">
    <name type="scientific">Kwoniella newhampshirensis</name>
    <dbReference type="NCBI Taxonomy" id="1651941"/>
    <lineage>
        <taxon>Eukaryota</taxon>
        <taxon>Fungi</taxon>
        <taxon>Dikarya</taxon>
        <taxon>Basidiomycota</taxon>
        <taxon>Agaricomycotina</taxon>
        <taxon>Tremellomycetes</taxon>
        <taxon>Tremellales</taxon>
        <taxon>Cryptococcaceae</taxon>
        <taxon>Kwoniella</taxon>
    </lineage>
</organism>
<sequence>MLLTVTVPFLLSITSCFAAPISNVASVLTSSASCFQQLPLGRTPLSRNDMAELGRLAIAVNSAYSHHDKLQPHPPHLFVDQTRRHDHRHDRSRHATVIVRSSDDAKYGQALHEGDMRWYISHTPSTHTLTLALSSLPNVDDLLELLASVYIRTSNTTFDTLVPLPLSLFPLTALSSSPTPLIHSSYISPSQLHGSQALEALLDLVENPPVSVDSAGDVLRRYVKSLVSPSSQVQPYSIKRIEIVGHGLGSAVGLLVALALDIGLSNGRMEGTAGSLPPIDVAATLFGLPRVGDATFSAFVNSLSERSTTLRISRITPYADAIPHFPERHHGLVHPASAREIWIGADPRAAYACPLTRSEEESDQCGLSVPLGKTSLLDHLGPYGGVWITPDGLTKRGDR</sequence>
<feature type="chain" id="PRO_5043810776" description="Fungal lipase-type domain-containing protein" evidence="1">
    <location>
        <begin position="19"/>
        <end position="399"/>
    </location>
</feature>
<evidence type="ECO:0000313" key="3">
    <source>
        <dbReference type="EMBL" id="KAK8861471.1"/>
    </source>
</evidence>
<keyword evidence="4" id="KW-1185">Reference proteome</keyword>
<dbReference type="InterPro" id="IPR002921">
    <property type="entry name" value="Fungal_lipase-type"/>
</dbReference>
<dbReference type="Pfam" id="PF01764">
    <property type="entry name" value="Lipase_3"/>
    <property type="match status" value="1"/>
</dbReference>